<name>A0A9X8ED35_PSEPU</name>
<gene>
    <name evidence="3" type="ORF">EDF85_4785</name>
</gene>
<keyword evidence="1" id="KW-0732">Signal</keyword>
<dbReference type="Proteomes" id="UP000269115">
    <property type="component" value="Unassembled WGS sequence"/>
</dbReference>
<accession>A0A9X8ED35</accession>
<sequence length="202" mass="21812">MSRPCRTLALAALLSLSSACSILPKAEPADVYRLPAAQPVRSNAAPVAWTLRINKPLASEILGTPRIAVVPAGDLISSYKGARWADPVPALLRNRMLDAFQRDGRVQRVSADDANLQADYEIVGELQAFQSEYSDAGLAVVVRLDARLVQGRTQRVLASHSFEVRQPVAQTQVPAVVGGFGQATDRLMAQLVDWTVAQAKNQ</sequence>
<reference evidence="3 4" key="1">
    <citation type="submission" date="2018-11" db="EMBL/GenBank/DDBJ databases">
        <title>Genomic analyses of the natural microbiome of Caenorhabditis elegans.</title>
        <authorList>
            <person name="Samuel B."/>
        </authorList>
    </citation>
    <scope>NUCLEOTIDE SEQUENCE [LARGE SCALE GENOMIC DNA]</scope>
    <source>
        <strain evidence="3 4">BIGb0473</strain>
    </source>
</reference>
<dbReference type="PROSITE" id="PS51257">
    <property type="entry name" value="PROKAR_LIPOPROTEIN"/>
    <property type="match status" value="1"/>
</dbReference>
<comment type="caution">
    <text evidence="3">The sequence shown here is derived from an EMBL/GenBank/DDBJ whole genome shotgun (WGS) entry which is preliminary data.</text>
</comment>
<dbReference type="EMBL" id="RJUR01000018">
    <property type="protein sequence ID" value="ROQ43948.1"/>
    <property type="molecule type" value="Genomic_DNA"/>
</dbReference>
<dbReference type="SUPFAM" id="SSF159594">
    <property type="entry name" value="XCC0632-like"/>
    <property type="match status" value="1"/>
</dbReference>
<protein>
    <submittedName>
        <fullName evidence="3">Cholesterol transport system auxiliary component</fullName>
    </submittedName>
</protein>
<evidence type="ECO:0000259" key="2">
    <source>
        <dbReference type="Pfam" id="PF03886"/>
    </source>
</evidence>
<organism evidence="3 4">
    <name type="scientific">Pseudomonas putida</name>
    <name type="common">Arthrobacter siderocapsulatus</name>
    <dbReference type="NCBI Taxonomy" id="303"/>
    <lineage>
        <taxon>Bacteria</taxon>
        <taxon>Pseudomonadati</taxon>
        <taxon>Pseudomonadota</taxon>
        <taxon>Gammaproteobacteria</taxon>
        <taxon>Pseudomonadales</taxon>
        <taxon>Pseudomonadaceae</taxon>
        <taxon>Pseudomonas</taxon>
    </lineage>
</organism>
<dbReference type="Pfam" id="PF03886">
    <property type="entry name" value="ABC_trans_aux"/>
    <property type="match status" value="1"/>
</dbReference>
<evidence type="ECO:0000256" key="1">
    <source>
        <dbReference type="SAM" id="SignalP"/>
    </source>
</evidence>
<evidence type="ECO:0000313" key="4">
    <source>
        <dbReference type="Proteomes" id="UP000269115"/>
    </source>
</evidence>
<dbReference type="RefSeq" id="WP_078481270.1">
    <property type="nucleotide sequence ID" value="NZ_RJUR01000018.1"/>
</dbReference>
<dbReference type="AlphaFoldDB" id="A0A9X8ED35"/>
<proteinExistence type="predicted"/>
<feature type="chain" id="PRO_5040879970" evidence="1">
    <location>
        <begin position="27"/>
        <end position="202"/>
    </location>
</feature>
<feature type="domain" description="ABC-type transport auxiliary lipoprotein component" evidence="2">
    <location>
        <begin position="32"/>
        <end position="191"/>
    </location>
</feature>
<dbReference type="InterPro" id="IPR005586">
    <property type="entry name" value="ABC_trans_aux"/>
</dbReference>
<feature type="signal peptide" evidence="1">
    <location>
        <begin position="1"/>
        <end position="26"/>
    </location>
</feature>
<dbReference type="Gene3D" id="3.40.50.10610">
    <property type="entry name" value="ABC-type transport auxiliary lipoprotein component"/>
    <property type="match status" value="1"/>
</dbReference>
<evidence type="ECO:0000313" key="3">
    <source>
        <dbReference type="EMBL" id="ROQ43948.1"/>
    </source>
</evidence>